<dbReference type="SUPFAM" id="SSF54001">
    <property type="entry name" value="Cysteine proteinases"/>
    <property type="match status" value="1"/>
</dbReference>
<dbReference type="EMBL" id="LFZN01000035">
    <property type="protein sequence ID" value="KXT02974.1"/>
    <property type="molecule type" value="Genomic_DNA"/>
</dbReference>
<reference evidence="2 3" key="1">
    <citation type="submission" date="2015-07" db="EMBL/GenBank/DDBJ databases">
        <title>Comparative genomics of the Sigatoka disease complex on banana suggests a link between parallel evolutionary changes in Pseudocercospora fijiensis and Pseudocercospora eumusae and increased virulence on the banana host.</title>
        <authorList>
            <person name="Chang T.-C."/>
            <person name="Salvucci A."/>
            <person name="Crous P.W."/>
            <person name="Stergiopoulos I."/>
        </authorList>
    </citation>
    <scope>NUCLEOTIDE SEQUENCE [LARGE SCALE GENOMIC DNA]</scope>
    <source>
        <strain evidence="2 3">CBS 114824</strain>
    </source>
</reference>
<comment type="similarity">
    <text evidence="1">Belongs to the arylamine N-acetyltransferase family.</text>
</comment>
<dbReference type="Gene3D" id="3.30.2140.20">
    <property type="match status" value="1"/>
</dbReference>
<sequence length="366" mass="41823">MAVPGVFNDAQLSDYLTYIGIGPGHPLYMQRYSGHAAQDIHLLTQLHIHMISTIPYENLSLHYNPTHTIQIKPEGTFQKTVGNARGRGGYCMENTVFYHHILRSLGFPSYLAPVRIRHRVDGVPQGDYSGWVHLVIVVMLANGSKWSVDVGFGGDCATAPVPLVHDQPQVNLGNQEIRFWRDHIPMQLLRTPETKHWIYQYRNGKDQDWNSFYAFMEYEAMEPDFHNLNWYTGSHPESFQTFTAIIVKFLRRPKVKDLGDGAHAGDQEIYGKRMLVNGIIKENLGGKTSIVKDCKTEDERIAGLQEWFGMSFTEEEREGIKGWTTELRADGSSNSDEVWHVKRGKQYRHEYQKVQNKVLADNACVA</sequence>
<protein>
    <submittedName>
        <fullName evidence="2">Uncharacterized protein</fullName>
    </submittedName>
</protein>
<dbReference type="InterPro" id="IPR038765">
    <property type="entry name" value="Papain-like_cys_pep_sf"/>
</dbReference>
<evidence type="ECO:0000313" key="2">
    <source>
        <dbReference type="EMBL" id="KXT02974.1"/>
    </source>
</evidence>
<proteinExistence type="inferred from homology"/>
<evidence type="ECO:0000313" key="3">
    <source>
        <dbReference type="Proteomes" id="UP000070133"/>
    </source>
</evidence>
<dbReference type="GO" id="GO:0016407">
    <property type="term" value="F:acetyltransferase activity"/>
    <property type="evidence" value="ECO:0007669"/>
    <property type="project" value="InterPro"/>
</dbReference>
<dbReference type="PANTHER" id="PTHR11786:SF0">
    <property type="entry name" value="ARYLAMINE N-ACETYLTRANSFERASE 4-RELATED"/>
    <property type="match status" value="1"/>
</dbReference>
<gene>
    <name evidence="2" type="ORF">AC578_10582</name>
</gene>
<dbReference type="InterPro" id="IPR001447">
    <property type="entry name" value="Arylamine_N-AcTrfase"/>
</dbReference>
<comment type="caution">
    <text evidence="2">The sequence shown here is derived from an EMBL/GenBank/DDBJ whole genome shotgun (WGS) entry which is preliminary data.</text>
</comment>
<dbReference type="InterPro" id="IPR053710">
    <property type="entry name" value="Arylamine_NAT_domain_sf"/>
</dbReference>
<evidence type="ECO:0000256" key="1">
    <source>
        <dbReference type="ARBA" id="ARBA00006547"/>
    </source>
</evidence>
<dbReference type="AlphaFoldDB" id="A0A139HKH5"/>
<dbReference type="Proteomes" id="UP000070133">
    <property type="component" value="Unassembled WGS sequence"/>
</dbReference>
<dbReference type="Pfam" id="PF00797">
    <property type="entry name" value="Acetyltransf_2"/>
    <property type="match status" value="1"/>
</dbReference>
<name>A0A139HKH5_9PEZI</name>
<dbReference type="PANTHER" id="PTHR11786">
    <property type="entry name" value="N-HYDROXYARYLAMINE O-ACETYLTRANSFERASE"/>
    <property type="match status" value="1"/>
</dbReference>
<organism evidence="2 3">
    <name type="scientific">Pseudocercospora eumusae</name>
    <dbReference type="NCBI Taxonomy" id="321146"/>
    <lineage>
        <taxon>Eukaryota</taxon>
        <taxon>Fungi</taxon>
        <taxon>Dikarya</taxon>
        <taxon>Ascomycota</taxon>
        <taxon>Pezizomycotina</taxon>
        <taxon>Dothideomycetes</taxon>
        <taxon>Dothideomycetidae</taxon>
        <taxon>Mycosphaerellales</taxon>
        <taxon>Mycosphaerellaceae</taxon>
        <taxon>Pseudocercospora</taxon>
    </lineage>
</organism>
<dbReference type="OrthoDB" id="10260017at2759"/>
<accession>A0A139HKH5</accession>
<keyword evidence="3" id="KW-1185">Reference proteome</keyword>
<dbReference type="STRING" id="321146.A0A139HKH5"/>